<keyword evidence="2" id="KW-0808">Transferase</keyword>
<comment type="caution">
    <text evidence="2">The sequence shown here is derived from an EMBL/GenBank/DDBJ whole genome shotgun (WGS) entry which is preliminary data.</text>
</comment>
<keyword evidence="3" id="KW-1185">Reference proteome</keyword>
<dbReference type="InterPro" id="IPR029063">
    <property type="entry name" value="SAM-dependent_MTases_sf"/>
</dbReference>
<dbReference type="Proteomes" id="UP000004508">
    <property type="component" value="Unassembled WGS sequence"/>
</dbReference>
<accession>D6TY77</accession>
<dbReference type="InParanoid" id="D6TY77"/>
<dbReference type="EMBL" id="ADVG01000003">
    <property type="protein sequence ID" value="EFH85073.1"/>
    <property type="molecule type" value="Genomic_DNA"/>
</dbReference>
<dbReference type="InterPro" id="IPR025714">
    <property type="entry name" value="Methyltranfer_dom"/>
</dbReference>
<dbReference type="eggNOG" id="COG2226">
    <property type="taxonomic scope" value="Bacteria"/>
</dbReference>
<dbReference type="CDD" id="cd02440">
    <property type="entry name" value="AdoMet_MTases"/>
    <property type="match status" value="1"/>
</dbReference>
<dbReference type="Pfam" id="PF13847">
    <property type="entry name" value="Methyltransf_31"/>
    <property type="match status" value="1"/>
</dbReference>
<sequence length="176" mass="19388">MQHQDHVQLIHQGISAPGGTWADLGSGGGAFTLALANLLGSGAHIYSVDQDKRALQEQARAMRARFPAVAVEYIVADFTRLLNLPPLDGILLANSLHFVRHKGAVLDQLRSYLRPGGSLLLIEYNADHGNPWVPYPLSYPTWEKLAQQHGFGSTRLLATVPSRFLREMYAALSIMF</sequence>
<dbReference type="OrthoDB" id="159106at2"/>
<dbReference type="RefSeq" id="WP_007917072.1">
    <property type="nucleotide sequence ID" value="NZ_ADVG01000003.1"/>
</dbReference>
<name>D6TY77_KTERA</name>
<dbReference type="STRING" id="485913.Krac_6225"/>
<proteinExistence type="predicted"/>
<keyword evidence="2" id="KW-0489">Methyltransferase</keyword>
<reference evidence="2 3" key="1">
    <citation type="journal article" date="2011" name="Stand. Genomic Sci.">
        <title>Non-contiguous finished genome sequence and contextual data of the filamentous soil bacterium Ktedonobacter racemifer type strain (SOSP1-21).</title>
        <authorList>
            <person name="Chang Y.J."/>
            <person name="Land M."/>
            <person name="Hauser L."/>
            <person name="Chertkov O."/>
            <person name="Del Rio T.G."/>
            <person name="Nolan M."/>
            <person name="Copeland A."/>
            <person name="Tice H."/>
            <person name="Cheng J.F."/>
            <person name="Lucas S."/>
            <person name="Han C."/>
            <person name="Goodwin L."/>
            <person name="Pitluck S."/>
            <person name="Ivanova N."/>
            <person name="Ovchinikova G."/>
            <person name="Pati A."/>
            <person name="Chen A."/>
            <person name="Palaniappan K."/>
            <person name="Mavromatis K."/>
            <person name="Liolios K."/>
            <person name="Brettin T."/>
            <person name="Fiebig A."/>
            <person name="Rohde M."/>
            <person name="Abt B."/>
            <person name="Goker M."/>
            <person name="Detter J.C."/>
            <person name="Woyke T."/>
            <person name="Bristow J."/>
            <person name="Eisen J.A."/>
            <person name="Markowitz V."/>
            <person name="Hugenholtz P."/>
            <person name="Kyrpides N.C."/>
            <person name="Klenk H.P."/>
            <person name="Lapidus A."/>
        </authorList>
    </citation>
    <scope>NUCLEOTIDE SEQUENCE [LARGE SCALE GENOMIC DNA]</scope>
    <source>
        <strain evidence="3">DSM 44963</strain>
    </source>
</reference>
<dbReference type="AlphaFoldDB" id="D6TY77"/>
<organism evidence="2 3">
    <name type="scientific">Ktedonobacter racemifer DSM 44963</name>
    <dbReference type="NCBI Taxonomy" id="485913"/>
    <lineage>
        <taxon>Bacteria</taxon>
        <taxon>Bacillati</taxon>
        <taxon>Chloroflexota</taxon>
        <taxon>Ktedonobacteria</taxon>
        <taxon>Ktedonobacterales</taxon>
        <taxon>Ktedonobacteraceae</taxon>
        <taxon>Ktedonobacter</taxon>
    </lineage>
</organism>
<dbReference type="GO" id="GO:0008168">
    <property type="term" value="F:methyltransferase activity"/>
    <property type="evidence" value="ECO:0007669"/>
    <property type="project" value="UniProtKB-KW"/>
</dbReference>
<gene>
    <name evidence="2" type="ORF">Krac_6225</name>
</gene>
<dbReference type="PANTHER" id="PTHR43861">
    <property type="entry name" value="TRANS-ACONITATE 2-METHYLTRANSFERASE-RELATED"/>
    <property type="match status" value="1"/>
</dbReference>
<protein>
    <submittedName>
        <fullName evidence="2">Methyltransferase type 12</fullName>
    </submittedName>
</protein>
<dbReference type="Gene3D" id="3.40.50.150">
    <property type="entry name" value="Vaccinia Virus protein VP39"/>
    <property type="match status" value="1"/>
</dbReference>
<dbReference type="GO" id="GO:0032259">
    <property type="term" value="P:methylation"/>
    <property type="evidence" value="ECO:0007669"/>
    <property type="project" value="UniProtKB-KW"/>
</dbReference>
<evidence type="ECO:0000313" key="3">
    <source>
        <dbReference type="Proteomes" id="UP000004508"/>
    </source>
</evidence>
<dbReference type="SUPFAM" id="SSF53335">
    <property type="entry name" value="S-adenosyl-L-methionine-dependent methyltransferases"/>
    <property type="match status" value="1"/>
</dbReference>
<evidence type="ECO:0000259" key="1">
    <source>
        <dbReference type="Pfam" id="PF13847"/>
    </source>
</evidence>
<evidence type="ECO:0000313" key="2">
    <source>
        <dbReference type="EMBL" id="EFH85073.1"/>
    </source>
</evidence>
<feature type="domain" description="Methyltransferase" evidence="1">
    <location>
        <begin position="22"/>
        <end position="126"/>
    </location>
</feature>